<sequence length="366" mass="43364">MANQPNQTGQRINWIDQIKGLAIFGILLFHFFQNYPERIPLVVTLDKLGAKVGFAAVDIFFVMAGFNITYVMARKNLLPTIHFDWRSWLIKRLNRLYPTYLLAVVFSLILYFILSYPQKYIFPDFLLSVVGLAGYTFQSINPGFWFFTVILQAYLVTPLIFRISQSKPIILLIVTLFLGVVTKVLCFNTDTSSDLYWYLLQNDFLGSYIFQFGLGLYWGIIYFYHDGFRKIDYWWTLLVFLLGFIVYIYLGKLGFDFRYMLGFDMLFTPLFFVALRSLLVWLDKRKKMKPVVWLLSFFSLLGLYSYQIYLIHQPLFFVIFRQLNKYVSIPTYPKILFFMLSMAILLWGYTGLFVFCDRQLRKWIKG</sequence>
<keyword evidence="9" id="KW-0808">Transferase</keyword>
<evidence type="ECO:0000256" key="3">
    <source>
        <dbReference type="ARBA" id="ARBA00022475"/>
    </source>
</evidence>
<feature type="transmembrane region" description="Helical" evidence="7">
    <location>
        <begin position="231"/>
        <end position="251"/>
    </location>
</feature>
<dbReference type="Proteomes" id="UP001235849">
    <property type="component" value="Unassembled WGS sequence"/>
</dbReference>
<feature type="transmembrane region" description="Helical" evidence="7">
    <location>
        <begin position="94"/>
        <end position="114"/>
    </location>
</feature>
<dbReference type="EMBL" id="JAQOSO010000084">
    <property type="protein sequence ID" value="MDJ1175472.1"/>
    <property type="molecule type" value="Genomic_DNA"/>
</dbReference>
<feature type="transmembrane region" description="Helical" evidence="7">
    <location>
        <begin position="291"/>
        <end position="312"/>
    </location>
</feature>
<feature type="transmembrane region" description="Helical" evidence="7">
    <location>
        <begin position="257"/>
        <end position="279"/>
    </location>
</feature>
<evidence type="ECO:0000256" key="5">
    <source>
        <dbReference type="ARBA" id="ARBA00022989"/>
    </source>
</evidence>
<dbReference type="PANTHER" id="PTHR40074">
    <property type="entry name" value="O-ACETYLTRANSFERASE WECH"/>
    <property type="match status" value="1"/>
</dbReference>
<evidence type="ECO:0000256" key="4">
    <source>
        <dbReference type="ARBA" id="ARBA00022692"/>
    </source>
</evidence>
<evidence type="ECO:0000313" key="10">
    <source>
        <dbReference type="Proteomes" id="UP001235849"/>
    </source>
</evidence>
<evidence type="ECO:0000259" key="8">
    <source>
        <dbReference type="Pfam" id="PF01757"/>
    </source>
</evidence>
<comment type="similarity">
    <text evidence="2">Belongs to the acyltransferase 3 family.</text>
</comment>
<name>A0ABT7B8H7_9CYAN</name>
<keyword evidence="6 7" id="KW-0472">Membrane</keyword>
<feature type="domain" description="Acyltransferase 3" evidence="8">
    <location>
        <begin position="12"/>
        <end position="347"/>
    </location>
</feature>
<dbReference type="PANTHER" id="PTHR40074:SF2">
    <property type="entry name" value="O-ACETYLTRANSFERASE WECH"/>
    <property type="match status" value="1"/>
</dbReference>
<dbReference type="Pfam" id="PF01757">
    <property type="entry name" value="Acyl_transf_3"/>
    <property type="match status" value="1"/>
</dbReference>
<evidence type="ECO:0000256" key="1">
    <source>
        <dbReference type="ARBA" id="ARBA00004651"/>
    </source>
</evidence>
<dbReference type="InterPro" id="IPR002656">
    <property type="entry name" value="Acyl_transf_3_dom"/>
</dbReference>
<evidence type="ECO:0000256" key="6">
    <source>
        <dbReference type="ARBA" id="ARBA00023136"/>
    </source>
</evidence>
<reference evidence="9 10" key="1">
    <citation type="submission" date="2023-01" db="EMBL/GenBank/DDBJ databases">
        <title>Novel diversity within Roseofilum (Cyanobacteria; Desertifilaceae) from marine benthic mats with descriptions of four novel species.</title>
        <authorList>
            <person name="Wang Y."/>
            <person name="Berthold D.E."/>
            <person name="Hu J."/>
            <person name="Lefler F.W."/>
            <person name="Laughinghouse H.D. IV."/>
        </authorList>
    </citation>
    <scope>NUCLEOTIDE SEQUENCE [LARGE SCALE GENOMIC DNA]</scope>
    <source>
        <strain evidence="9 10">BLCC-M114</strain>
    </source>
</reference>
<protein>
    <submittedName>
        <fullName evidence="9">Acyltransferase</fullName>
    </submittedName>
</protein>
<gene>
    <name evidence="9" type="ORF">PMG25_15385</name>
</gene>
<accession>A0ABT7B8H7</accession>
<keyword evidence="5 7" id="KW-1133">Transmembrane helix</keyword>
<evidence type="ECO:0000256" key="7">
    <source>
        <dbReference type="SAM" id="Phobius"/>
    </source>
</evidence>
<feature type="transmembrane region" description="Helical" evidence="7">
    <location>
        <begin position="168"/>
        <end position="185"/>
    </location>
</feature>
<comment type="caution">
    <text evidence="9">The sequence shown here is derived from an EMBL/GenBank/DDBJ whole genome shotgun (WGS) entry which is preliminary data.</text>
</comment>
<feature type="transmembrane region" description="Helical" evidence="7">
    <location>
        <begin position="52"/>
        <end position="73"/>
    </location>
</feature>
<dbReference type="GO" id="GO:0016746">
    <property type="term" value="F:acyltransferase activity"/>
    <property type="evidence" value="ECO:0007669"/>
    <property type="project" value="UniProtKB-KW"/>
</dbReference>
<organism evidence="9 10">
    <name type="scientific">Roseofilum capinflatum BLCC-M114</name>
    <dbReference type="NCBI Taxonomy" id="3022440"/>
    <lineage>
        <taxon>Bacteria</taxon>
        <taxon>Bacillati</taxon>
        <taxon>Cyanobacteriota</taxon>
        <taxon>Cyanophyceae</taxon>
        <taxon>Desertifilales</taxon>
        <taxon>Desertifilaceae</taxon>
        <taxon>Roseofilum</taxon>
        <taxon>Roseofilum capinflatum</taxon>
    </lineage>
</organism>
<feature type="transmembrane region" description="Helical" evidence="7">
    <location>
        <begin position="12"/>
        <end position="32"/>
    </location>
</feature>
<dbReference type="RefSeq" id="WP_283767778.1">
    <property type="nucleotide sequence ID" value="NZ_JAQOSO010000084.1"/>
</dbReference>
<comment type="subcellular location">
    <subcellularLocation>
        <location evidence="1">Cell membrane</location>
        <topology evidence="1">Multi-pass membrane protein</topology>
    </subcellularLocation>
</comment>
<keyword evidence="9" id="KW-0012">Acyltransferase</keyword>
<feature type="transmembrane region" description="Helical" evidence="7">
    <location>
        <begin position="332"/>
        <end position="356"/>
    </location>
</feature>
<keyword evidence="10" id="KW-1185">Reference proteome</keyword>
<keyword evidence="3" id="KW-1003">Cell membrane</keyword>
<evidence type="ECO:0000256" key="2">
    <source>
        <dbReference type="ARBA" id="ARBA00007400"/>
    </source>
</evidence>
<keyword evidence="4 7" id="KW-0812">Transmembrane</keyword>
<proteinExistence type="inferred from homology"/>
<feature type="transmembrane region" description="Helical" evidence="7">
    <location>
        <begin position="205"/>
        <end position="224"/>
    </location>
</feature>
<evidence type="ECO:0000313" key="9">
    <source>
        <dbReference type="EMBL" id="MDJ1175472.1"/>
    </source>
</evidence>